<keyword evidence="4" id="KW-0804">Transcription</keyword>
<keyword evidence="2" id="KW-0862">Zinc</keyword>
<accession>A0A6A5Z057</accession>
<dbReference type="Proteomes" id="UP000799770">
    <property type="component" value="Unassembled WGS sequence"/>
</dbReference>
<keyword evidence="7" id="KW-1185">Reference proteome</keyword>
<protein>
    <submittedName>
        <fullName evidence="6">Uncharacterized protein</fullName>
    </submittedName>
</protein>
<dbReference type="OrthoDB" id="5423818at2759"/>
<keyword evidence="1" id="KW-0479">Metal-binding</keyword>
<sequence>MLKLRTYTAPQAEVTTTILARIIASFPQMMLRKETFPPFIHSASYDYSLGTQALPEVLTDCMGLAQMFATRTKESNNMFWRAIRMEQEKLYAQHESYSDHEMQAAVQAILIYIMMRLVDGRPEHDDVEIPLFHTLNTISMQLSRRIGGDEFKGALRYDEDYWQQWLFQETRRRVVAVARIMNIGFYLDRAISCKSMDGFSLIPLPSKKTLWEATNEQQWRVEYNQLLQDRVIHGLTTEGKLVGLRQANGRVQVHDVEWQKWYASQDGFGILVMLASQLLGS</sequence>
<organism evidence="6 7">
    <name type="scientific">Lophiotrema nucula</name>
    <dbReference type="NCBI Taxonomy" id="690887"/>
    <lineage>
        <taxon>Eukaryota</taxon>
        <taxon>Fungi</taxon>
        <taxon>Dikarya</taxon>
        <taxon>Ascomycota</taxon>
        <taxon>Pezizomycotina</taxon>
        <taxon>Dothideomycetes</taxon>
        <taxon>Pleosporomycetidae</taxon>
        <taxon>Pleosporales</taxon>
        <taxon>Lophiotremataceae</taxon>
        <taxon>Lophiotrema</taxon>
    </lineage>
</organism>
<dbReference type="EMBL" id="ML977330">
    <property type="protein sequence ID" value="KAF2112792.1"/>
    <property type="molecule type" value="Genomic_DNA"/>
</dbReference>
<gene>
    <name evidence="6" type="ORF">BDV96DRAFT_497745</name>
</gene>
<evidence type="ECO:0000313" key="7">
    <source>
        <dbReference type="Proteomes" id="UP000799770"/>
    </source>
</evidence>
<keyword evidence="5" id="KW-0539">Nucleus</keyword>
<evidence type="ECO:0000256" key="1">
    <source>
        <dbReference type="ARBA" id="ARBA00022723"/>
    </source>
</evidence>
<evidence type="ECO:0000256" key="5">
    <source>
        <dbReference type="ARBA" id="ARBA00023242"/>
    </source>
</evidence>
<reference evidence="6" key="1">
    <citation type="journal article" date="2020" name="Stud. Mycol.">
        <title>101 Dothideomycetes genomes: a test case for predicting lifestyles and emergence of pathogens.</title>
        <authorList>
            <person name="Haridas S."/>
            <person name="Albert R."/>
            <person name="Binder M."/>
            <person name="Bloem J."/>
            <person name="Labutti K."/>
            <person name="Salamov A."/>
            <person name="Andreopoulos B."/>
            <person name="Baker S."/>
            <person name="Barry K."/>
            <person name="Bills G."/>
            <person name="Bluhm B."/>
            <person name="Cannon C."/>
            <person name="Castanera R."/>
            <person name="Culley D."/>
            <person name="Daum C."/>
            <person name="Ezra D."/>
            <person name="Gonzalez J."/>
            <person name="Henrissat B."/>
            <person name="Kuo A."/>
            <person name="Liang C."/>
            <person name="Lipzen A."/>
            <person name="Lutzoni F."/>
            <person name="Magnuson J."/>
            <person name="Mondo S."/>
            <person name="Nolan M."/>
            <person name="Ohm R."/>
            <person name="Pangilinan J."/>
            <person name="Park H.-J."/>
            <person name="Ramirez L."/>
            <person name="Alfaro M."/>
            <person name="Sun H."/>
            <person name="Tritt A."/>
            <person name="Yoshinaga Y."/>
            <person name="Zwiers L.-H."/>
            <person name="Turgeon B."/>
            <person name="Goodwin S."/>
            <person name="Spatafora J."/>
            <person name="Crous P."/>
            <person name="Grigoriev I."/>
        </authorList>
    </citation>
    <scope>NUCLEOTIDE SEQUENCE</scope>
    <source>
        <strain evidence="6">CBS 627.86</strain>
    </source>
</reference>
<name>A0A6A5Z057_9PLEO</name>
<keyword evidence="3" id="KW-0805">Transcription regulation</keyword>
<evidence type="ECO:0000256" key="3">
    <source>
        <dbReference type="ARBA" id="ARBA00023015"/>
    </source>
</evidence>
<evidence type="ECO:0000256" key="4">
    <source>
        <dbReference type="ARBA" id="ARBA00023163"/>
    </source>
</evidence>
<dbReference type="PANTHER" id="PTHR47660">
    <property type="entry name" value="TRANSCRIPTION FACTOR WITH C2H2 AND ZN(2)-CYS(6) DNA BINDING DOMAIN (EUROFUNG)-RELATED-RELATED"/>
    <property type="match status" value="1"/>
</dbReference>
<evidence type="ECO:0000256" key="2">
    <source>
        <dbReference type="ARBA" id="ARBA00022833"/>
    </source>
</evidence>
<evidence type="ECO:0000313" key="6">
    <source>
        <dbReference type="EMBL" id="KAF2112792.1"/>
    </source>
</evidence>
<proteinExistence type="predicted"/>
<dbReference type="PANTHER" id="PTHR47660:SF3">
    <property type="entry name" value="FINGER DOMAIN PROTEIN, PUTATIVE (AFU_ORTHOLOGUE AFUA_4G03310)-RELATED"/>
    <property type="match status" value="1"/>
</dbReference>
<dbReference type="AlphaFoldDB" id="A0A6A5Z057"/>
<dbReference type="GO" id="GO:0046872">
    <property type="term" value="F:metal ion binding"/>
    <property type="evidence" value="ECO:0007669"/>
    <property type="project" value="UniProtKB-KW"/>
</dbReference>